<keyword evidence="1" id="KW-0472">Membrane</keyword>
<evidence type="ECO:0000256" key="1">
    <source>
        <dbReference type="SAM" id="Phobius"/>
    </source>
</evidence>
<comment type="caution">
    <text evidence="2">The sequence shown here is derived from an EMBL/GenBank/DDBJ whole genome shotgun (WGS) entry which is preliminary data.</text>
</comment>
<keyword evidence="1" id="KW-1133">Transmembrane helix</keyword>
<proteinExistence type="predicted"/>
<dbReference type="EMBL" id="MFKT01000011">
    <property type="protein sequence ID" value="OGG53485.1"/>
    <property type="molecule type" value="Genomic_DNA"/>
</dbReference>
<reference evidence="2 3" key="1">
    <citation type="journal article" date="2016" name="Nat. Commun.">
        <title>Thousands of microbial genomes shed light on interconnected biogeochemical processes in an aquifer system.</title>
        <authorList>
            <person name="Anantharaman K."/>
            <person name="Brown C.T."/>
            <person name="Hug L.A."/>
            <person name="Sharon I."/>
            <person name="Castelle C.J."/>
            <person name="Probst A.J."/>
            <person name="Thomas B.C."/>
            <person name="Singh A."/>
            <person name="Wilkins M.J."/>
            <person name="Karaoz U."/>
            <person name="Brodie E.L."/>
            <person name="Williams K.H."/>
            <person name="Hubbard S.S."/>
            <person name="Banfield J.F."/>
        </authorList>
    </citation>
    <scope>NUCLEOTIDE SEQUENCE [LARGE SCALE GENOMIC DNA]</scope>
</reference>
<protein>
    <recommendedName>
        <fullName evidence="4">Type II secretion system protein J</fullName>
    </recommendedName>
</protein>
<evidence type="ECO:0000313" key="3">
    <source>
        <dbReference type="Proteomes" id="UP000176863"/>
    </source>
</evidence>
<accession>A0A1F6CWG3</accession>
<dbReference type="STRING" id="1798480.A2851_04165"/>
<evidence type="ECO:0000313" key="2">
    <source>
        <dbReference type="EMBL" id="OGG53485.1"/>
    </source>
</evidence>
<dbReference type="PROSITE" id="PS00409">
    <property type="entry name" value="PROKAR_NTER_METHYL"/>
    <property type="match status" value="1"/>
</dbReference>
<dbReference type="AlphaFoldDB" id="A0A1F6CWG3"/>
<name>A0A1F6CWG3_9BACT</name>
<sequence>MKKLVASSLQLIARKTRGAFLLRATGYRLPATGFTLIETLVAVSFLSIAIVAPMSLAARSLASAYYSRDQITSFYLAQEAIEALRSIRDAQILEIAEGVSTDIFGNIPVDDKPFTIDARKTDPSTAIVPCPGVPPECPSLQTDLTLYGYESGWDSTYFTRNVRARTVSTDVNGVPQEIRVTVTVTWKTGGIQTRSFSISENLYRWINDGISP</sequence>
<evidence type="ECO:0008006" key="4">
    <source>
        <dbReference type="Google" id="ProtNLM"/>
    </source>
</evidence>
<dbReference type="InterPro" id="IPR012902">
    <property type="entry name" value="N_methyl_site"/>
</dbReference>
<keyword evidence="1" id="KW-0812">Transmembrane</keyword>
<feature type="transmembrane region" description="Helical" evidence="1">
    <location>
        <begin position="34"/>
        <end position="58"/>
    </location>
</feature>
<organism evidence="2 3">
    <name type="scientific">Candidatus Kaiserbacteria bacterium RIFCSPHIGHO2_01_FULL_53_29</name>
    <dbReference type="NCBI Taxonomy" id="1798480"/>
    <lineage>
        <taxon>Bacteria</taxon>
        <taxon>Candidatus Kaiseribacteriota</taxon>
    </lineage>
</organism>
<dbReference type="Proteomes" id="UP000176863">
    <property type="component" value="Unassembled WGS sequence"/>
</dbReference>
<gene>
    <name evidence="2" type="ORF">A2851_04165</name>
</gene>